<evidence type="ECO:0000313" key="9">
    <source>
        <dbReference type="EMBL" id="SVA71373.1"/>
    </source>
</evidence>
<keyword evidence="7 8" id="KW-0472">Membrane</keyword>
<evidence type="ECO:0000256" key="5">
    <source>
        <dbReference type="ARBA" id="ARBA00022989"/>
    </source>
</evidence>
<dbReference type="AlphaFoldDB" id="A0A381Y4J5"/>
<evidence type="ECO:0000256" key="6">
    <source>
        <dbReference type="ARBA" id="ARBA00023004"/>
    </source>
</evidence>
<keyword evidence="2" id="KW-0349">Heme</keyword>
<feature type="transmembrane region" description="Helical" evidence="8">
    <location>
        <begin position="85"/>
        <end position="106"/>
    </location>
</feature>
<gene>
    <name evidence="9" type="ORF">METZ01_LOCUS124227</name>
</gene>
<dbReference type="InterPro" id="IPR011138">
    <property type="entry name" value="Cytochrome_b-558"/>
</dbReference>
<keyword evidence="3 8" id="KW-0812">Transmembrane</keyword>
<feature type="transmembrane region" description="Helical" evidence="8">
    <location>
        <begin position="150"/>
        <end position="167"/>
    </location>
</feature>
<dbReference type="CDD" id="cd03498">
    <property type="entry name" value="SQR_TypeB_2_TM"/>
    <property type="match status" value="1"/>
</dbReference>
<evidence type="ECO:0000256" key="8">
    <source>
        <dbReference type="SAM" id="Phobius"/>
    </source>
</evidence>
<dbReference type="InterPro" id="IPR034804">
    <property type="entry name" value="SQR/QFR_C/D"/>
</dbReference>
<reference evidence="9" key="1">
    <citation type="submission" date="2018-05" db="EMBL/GenBank/DDBJ databases">
        <authorList>
            <person name="Lanie J.A."/>
            <person name="Ng W.-L."/>
            <person name="Kazmierczak K.M."/>
            <person name="Andrzejewski T.M."/>
            <person name="Davidsen T.M."/>
            <person name="Wayne K.J."/>
            <person name="Tettelin H."/>
            <person name="Glass J.I."/>
            <person name="Rusch D."/>
            <person name="Podicherti R."/>
            <person name="Tsui H.-C.T."/>
            <person name="Winkler M.E."/>
        </authorList>
    </citation>
    <scope>NUCLEOTIDE SEQUENCE</scope>
</reference>
<dbReference type="NCBIfam" id="TIGR02046">
    <property type="entry name" value="sdhC_b558_fam"/>
    <property type="match status" value="1"/>
</dbReference>
<dbReference type="Pfam" id="PF01127">
    <property type="entry name" value="Sdh_cyt"/>
    <property type="match status" value="1"/>
</dbReference>
<comment type="subcellular location">
    <subcellularLocation>
        <location evidence="1">Membrane</location>
    </subcellularLocation>
</comment>
<dbReference type="GO" id="GO:0016020">
    <property type="term" value="C:membrane"/>
    <property type="evidence" value="ECO:0007669"/>
    <property type="project" value="UniProtKB-SubCell"/>
</dbReference>
<dbReference type="SUPFAM" id="SSF81343">
    <property type="entry name" value="Fumarate reductase respiratory complex transmembrane subunits"/>
    <property type="match status" value="1"/>
</dbReference>
<protein>
    <recommendedName>
        <fullName evidence="10">Succinate dehydrogenase cytochrome b subunit</fullName>
    </recommendedName>
</protein>
<evidence type="ECO:0000256" key="1">
    <source>
        <dbReference type="ARBA" id="ARBA00004370"/>
    </source>
</evidence>
<dbReference type="Gene3D" id="1.20.1300.10">
    <property type="entry name" value="Fumarate reductase/succinate dehydrogenase, transmembrane subunit"/>
    <property type="match status" value="1"/>
</dbReference>
<keyword evidence="6" id="KW-0408">Iron</keyword>
<dbReference type="GO" id="GO:0046872">
    <property type="term" value="F:metal ion binding"/>
    <property type="evidence" value="ECO:0007669"/>
    <property type="project" value="UniProtKB-KW"/>
</dbReference>
<organism evidence="9">
    <name type="scientific">marine metagenome</name>
    <dbReference type="NCBI Taxonomy" id="408172"/>
    <lineage>
        <taxon>unclassified sequences</taxon>
        <taxon>metagenomes</taxon>
        <taxon>ecological metagenomes</taxon>
    </lineage>
</organism>
<evidence type="ECO:0000256" key="7">
    <source>
        <dbReference type="ARBA" id="ARBA00023136"/>
    </source>
</evidence>
<evidence type="ECO:0000256" key="2">
    <source>
        <dbReference type="ARBA" id="ARBA00022617"/>
    </source>
</evidence>
<feature type="transmembrane region" description="Helical" evidence="8">
    <location>
        <begin position="230"/>
        <end position="248"/>
    </location>
</feature>
<evidence type="ECO:0008006" key="10">
    <source>
        <dbReference type="Google" id="ProtNLM"/>
    </source>
</evidence>
<dbReference type="EMBL" id="UINC01017269">
    <property type="protein sequence ID" value="SVA71373.1"/>
    <property type="molecule type" value="Genomic_DNA"/>
</dbReference>
<evidence type="ECO:0000256" key="4">
    <source>
        <dbReference type="ARBA" id="ARBA00022723"/>
    </source>
</evidence>
<sequence>MAQTTGERYRVAPVHRRSREWPFPLNLYQTAVGRKWVMALTGIGLIGFVLAHMVGNLHVYEGPARMHEYAESLRTIGGGLVPKSAVLWLLRLGLLSMFVLHLHSAISLSRMSRASSEDAGLVSGAKRYTGGREHVAATYASRTMRWTGPIIALFILYHLADLTWGWWLGDDFVAGDPYHNVSTSLSALPVAILYIVANVALAFHIFHGAWSMFQSLGINNPRYNHLRRGLATLLAGLILVGNLSFPILTQAGLIDEDNRTCPIGEVEGNTCLAEEAEGHQG</sequence>
<feature type="transmembrane region" description="Helical" evidence="8">
    <location>
        <begin position="187"/>
        <end position="210"/>
    </location>
</feature>
<keyword evidence="4" id="KW-0479">Metal-binding</keyword>
<name>A0A381Y4J5_9ZZZZ</name>
<feature type="transmembrane region" description="Helical" evidence="8">
    <location>
        <begin position="36"/>
        <end position="55"/>
    </location>
</feature>
<accession>A0A381Y4J5</accession>
<proteinExistence type="predicted"/>
<evidence type="ECO:0000256" key="3">
    <source>
        <dbReference type="ARBA" id="ARBA00022692"/>
    </source>
</evidence>
<keyword evidence="5 8" id="KW-1133">Transmembrane helix</keyword>
<dbReference type="InterPro" id="IPR000701">
    <property type="entry name" value="SuccDH_FuR_B_TM-su"/>
</dbReference>